<evidence type="ECO:0000313" key="1">
    <source>
        <dbReference type="EMBL" id="ODQ68812.1"/>
    </source>
</evidence>
<feature type="non-terminal residue" evidence="1">
    <location>
        <position position="64"/>
    </location>
</feature>
<proteinExistence type="predicted"/>
<dbReference type="OrthoDB" id="2387577at2759"/>
<accession>A0A1E3PV37</accession>
<gene>
    <name evidence="1" type="ORF">LIPSTDRAFT_36390</name>
</gene>
<evidence type="ECO:0000313" key="2">
    <source>
        <dbReference type="Proteomes" id="UP000094385"/>
    </source>
</evidence>
<organism evidence="1 2">
    <name type="scientific">Lipomyces starkeyi NRRL Y-11557</name>
    <dbReference type="NCBI Taxonomy" id="675824"/>
    <lineage>
        <taxon>Eukaryota</taxon>
        <taxon>Fungi</taxon>
        <taxon>Dikarya</taxon>
        <taxon>Ascomycota</taxon>
        <taxon>Saccharomycotina</taxon>
        <taxon>Lipomycetes</taxon>
        <taxon>Lipomycetales</taxon>
        <taxon>Lipomycetaceae</taxon>
        <taxon>Lipomyces</taxon>
    </lineage>
</organism>
<sequence>MSTIWHENYSFPWIFKGHHERTGPSRKKKTLPRAHADVSMFSYVAVKNPYPGSGILTGFPFDGR</sequence>
<dbReference type="EMBL" id="KV454313">
    <property type="protein sequence ID" value="ODQ68812.1"/>
    <property type="molecule type" value="Genomic_DNA"/>
</dbReference>
<name>A0A1E3PV37_LIPST</name>
<dbReference type="AlphaFoldDB" id="A0A1E3PV37"/>
<reference evidence="1 2" key="1">
    <citation type="journal article" date="2016" name="Proc. Natl. Acad. Sci. U.S.A.">
        <title>Comparative genomics of biotechnologically important yeasts.</title>
        <authorList>
            <person name="Riley R."/>
            <person name="Haridas S."/>
            <person name="Wolfe K.H."/>
            <person name="Lopes M.R."/>
            <person name="Hittinger C.T."/>
            <person name="Goeker M."/>
            <person name="Salamov A.A."/>
            <person name="Wisecaver J.H."/>
            <person name="Long T.M."/>
            <person name="Calvey C.H."/>
            <person name="Aerts A.L."/>
            <person name="Barry K.W."/>
            <person name="Choi C."/>
            <person name="Clum A."/>
            <person name="Coughlan A.Y."/>
            <person name="Deshpande S."/>
            <person name="Douglass A.P."/>
            <person name="Hanson S.J."/>
            <person name="Klenk H.-P."/>
            <person name="LaButti K.M."/>
            <person name="Lapidus A."/>
            <person name="Lindquist E.A."/>
            <person name="Lipzen A.M."/>
            <person name="Meier-Kolthoff J.P."/>
            <person name="Ohm R.A."/>
            <person name="Otillar R.P."/>
            <person name="Pangilinan J.L."/>
            <person name="Peng Y."/>
            <person name="Rokas A."/>
            <person name="Rosa C.A."/>
            <person name="Scheuner C."/>
            <person name="Sibirny A.A."/>
            <person name="Slot J.C."/>
            <person name="Stielow J.B."/>
            <person name="Sun H."/>
            <person name="Kurtzman C.P."/>
            <person name="Blackwell M."/>
            <person name="Grigoriev I.V."/>
            <person name="Jeffries T.W."/>
        </authorList>
    </citation>
    <scope>NUCLEOTIDE SEQUENCE [LARGE SCALE GENOMIC DNA]</scope>
    <source>
        <strain evidence="1 2">NRRL Y-11557</strain>
    </source>
</reference>
<protein>
    <submittedName>
        <fullName evidence="1">Uncharacterized protein</fullName>
    </submittedName>
</protein>
<keyword evidence="2" id="KW-1185">Reference proteome</keyword>
<dbReference type="Proteomes" id="UP000094385">
    <property type="component" value="Unassembled WGS sequence"/>
</dbReference>